<sequence length="180" mass="20443">MSQFMLRKTFLKLRDRPQLQNSVTRNIFLKLNAKTGGVNNYVPANFNGWNKFTNAKEPTLFIGIDVTHPAPGDSEFPFDQCRRGKYRRDGDQIHGIGANSVFENGRGQLPKHIVMFRDGVSESQFEQVLNFELKGLKKACIKLGCKPPDVTLTVLIVQKRHSTRFYAPQVDGREQHPGVK</sequence>
<reference evidence="2" key="1">
    <citation type="submission" date="2022-01" db="EMBL/GenBank/DDBJ databases">
        <title>Genome Sequence Resource for Two Populations of Ditylenchus destructor, the Migratory Endoparasitic Phytonematode.</title>
        <authorList>
            <person name="Zhang H."/>
            <person name="Lin R."/>
            <person name="Xie B."/>
        </authorList>
    </citation>
    <scope>NUCLEOTIDE SEQUENCE</scope>
    <source>
        <strain evidence="2">BazhouSP</strain>
    </source>
</reference>
<dbReference type="PROSITE" id="PS50822">
    <property type="entry name" value="PIWI"/>
    <property type="match status" value="1"/>
</dbReference>
<comment type="caution">
    <text evidence="2">The sequence shown here is derived from an EMBL/GenBank/DDBJ whole genome shotgun (WGS) entry which is preliminary data.</text>
</comment>
<dbReference type="SUPFAM" id="SSF53098">
    <property type="entry name" value="Ribonuclease H-like"/>
    <property type="match status" value="1"/>
</dbReference>
<dbReference type="PANTHER" id="PTHR22891">
    <property type="entry name" value="EUKARYOTIC TRANSLATION INITIATION FACTOR 2C"/>
    <property type="match status" value="1"/>
</dbReference>
<dbReference type="InterPro" id="IPR036397">
    <property type="entry name" value="RNaseH_sf"/>
</dbReference>
<dbReference type="GO" id="GO:0003676">
    <property type="term" value="F:nucleic acid binding"/>
    <property type="evidence" value="ECO:0007669"/>
    <property type="project" value="InterPro"/>
</dbReference>
<feature type="domain" description="Piwi" evidence="1">
    <location>
        <begin position="102"/>
        <end position="180"/>
    </location>
</feature>
<dbReference type="AlphaFoldDB" id="A0AAD4QZQ0"/>
<keyword evidence="3" id="KW-1185">Reference proteome</keyword>
<evidence type="ECO:0000313" key="2">
    <source>
        <dbReference type="EMBL" id="KAI1700545.1"/>
    </source>
</evidence>
<dbReference type="Gene3D" id="3.30.420.10">
    <property type="entry name" value="Ribonuclease H-like superfamily/Ribonuclease H"/>
    <property type="match status" value="1"/>
</dbReference>
<name>A0AAD4QZQ0_9BILA</name>
<evidence type="ECO:0000259" key="1">
    <source>
        <dbReference type="PROSITE" id="PS50822"/>
    </source>
</evidence>
<gene>
    <name evidence="2" type="ORF">DdX_16653</name>
</gene>
<dbReference type="Pfam" id="PF02171">
    <property type="entry name" value="Piwi"/>
    <property type="match status" value="2"/>
</dbReference>
<dbReference type="InterPro" id="IPR012337">
    <property type="entry name" value="RNaseH-like_sf"/>
</dbReference>
<dbReference type="EMBL" id="JAKKPZ010000142">
    <property type="protein sequence ID" value="KAI1700545.1"/>
    <property type="molecule type" value="Genomic_DNA"/>
</dbReference>
<evidence type="ECO:0000313" key="3">
    <source>
        <dbReference type="Proteomes" id="UP001201812"/>
    </source>
</evidence>
<proteinExistence type="predicted"/>
<accession>A0AAD4QZQ0</accession>
<dbReference type="Proteomes" id="UP001201812">
    <property type="component" value="Unassembled WGS sequence"/>
</dbReference>
<dbReference type="SMART" id="SM00950">
    <property type="entry name" value="Piwi"/>
    <property type="match status" value="1"/>
</dbReference>
<protein>
    <submittedName>
        <fullName evidence="2">Piwi domain-containing protein</fullName>
    </submittedName>
</protein>
<dbReference type="InterPro" id="IPR003165">
    <property type="entry name" value="Piwi"/>
</dbReference>
<organism evidence="2 3">
    <name type="scientific">Ditylenchus destructor</name>
    <dbReference type="NCBI Taxonomy" id="166010"/>
    <lineage>
        <taxon>Eukaryota</taxon>
        <taxon>Metazoa</taxon>
        <taxon>Ecdysozoa</taxon>
        <taxon>Nematoda</taxon>
        <taxon>Chromadorea</taxon>
        <taxon>Rhabditida</taxon>
        <taxon>Tylenchina</taxon>
        <taxon>Tylenchomorpha</taxon>
        <taxon>Sphaerularioidea</taxon>
        <taxon>Anguinidae</taxon>
        <taxon>Anguininae</taxon>
        <taxon>Ditylenchus</taxon>
    </lineage>
</organism>